<organism evidence="5 6">
    <name type="scientific">Enemella dayhoffiae</name>
    <dbReference type="NCBI Taxonomy" id="2016507"/>
    <lineage>
        <taxon>Bacteria</taxon>
        <taxon>Bacillati</taxon>
        <taxon>Actinomycetota</taxon>
        <taxon>Actinomycetes</taxon>
        <taxon>Propionibacteriales</taxon>
        <taxon>Propionibacteriaceae</taxon>
        <taxon>Enemella</taxon>
    </lineage>
</organism>
<dbReference type="EMBL" id="NMVQ01000011">
    <property type="protein sequence ID" value="OYO22453.1"/>
    <property type="molecule type" value="Genomic_DNA"/>
</dbReference>
<keyword evidence="1" id="KW-0328">Glycosyltransferase</keyword>
<dbReference type="PANTHER" id="PTHR12526">
    <property type="entry name" value="GLYCOSYLTRANSFERASE"/>
    <property type="match status" value="1"/>
</dbReference>
<dbReference type="CDD" id="cd03801">
    <property type="entry name" value="GT4_PimA-like"/>
    <property type="match status" value="1"/>
</dbReference>
<feature type="domain" description="Glycosyltransferase subfamily 4-like N-terminal" evidence="4">
    <location>
        <begin position="15"/>
        <end position="175"/>
    </location>
</feature>
<dbReference type="AlphaFoldDB" id="A0A255H5F3"/>
<dbReference type="Gene3D" id="3.40.50.2000">
    <property type="entry name" value="Glycogen Phosphorylase B"/>
    <property type="match status" value="2"/>
</dbReference>
<sequence length="394" mass="42726">MRISILTREYPPSIYGGAGVHVAQLVPQLRKLAEVDVQCMGAPRDGATAHAEDFPAGANAALRVFGADLSMTAAVPEVDVVHGHTWYACLAAQLTGLFQDIPHVVTAHSLEPDRPWKAEQLGGGYRLSTWAERTAYESAGAVIAVSEAMKPAILNAYPGIDPARIHVVKNGIDPEEFKPDRDTDIITGLGIDLDRPVVTFVGRITRQKGLVHLVRAAEEFDPDTQLLLLAGAPDTPEIAAEFNDAFAHLKQARSGGVTWVQEMLPRASVRQVLSHSTVFACPSIYEPLGIVNLEAMACETAVVASAVGGIPEVVQDGRTGLLVDYDPARADDPDFVRGFESQFAERVNELTRDRDRAERFGRDGRQRCIDEFSWAKIAQQTMDVYAAAIAAHRG</sequence>
<dbReference type="Pfam" id="PF00534">
    <property type="entry name" value="Glycos_transf_1"/>
    <property type="match status" value="1"/>
</dbReference>
<comment type="caution">
    <text evidence="5">The sequence shown here is derived from an EMBL/GenBank/DDBJ whole genome shotgun (WGS) entry which is preliminary data.</text>
</comment>
<dbReference type="InterPro" id="IPR028098">
    <property type="entry name" value="Glyco_trans_4-like_N"/>
</dbReference>
<protein>
    <submittedName>
        <fullName evidence="5">Glycogen synthase</fullName>
    </submittedName>
</protein>
<dbReference type="InterPro" id="IPR011875">
    <property type="entry name" value="M1P_synthase"/>
</dbReference>
<feature type="domain" description="Glycosyl transferase family 1" evidence="3">
    <location>
        <begin position="188"/>
        <end position="366"/>
    </location>
</feature>
<evidence type="ECO:0000256" key="1">
    <source>
        <dbReference type="ARBA" id="ARBA00022676"/>
    </source>
</evidence>
<gene>
    <name evidence="5" type="ORF">CGZ93_07880</name>
</gene>
<dbReference type="RefSeq" id="WP_094363609.1">
    <property type="nucleotide sequence ID" value="NZ_NMVQ01000011.1"/>
</dbReference>
<dbReference type="Pfam" id="PF13439">
    <property type="entry name" value="Glyco_transf_4"/>
    <property type="match status" value="1"/>
</dbReference>
<dbReference type="NCBIfam" id="TIGR02149">
    <property type="entry name" value="glgA_Coryne"/>
    <property type="match status" value="1"/>
</dbReference>
<dbReference type="InterPro" id="IPR001296">
    <property type="entry name" value="Glyco_trans_1"/>
</dbReference>
<reference evidence="5 6" key="1">
    <citation type="submission" date="2017-07" db="EMBL/GenBank/DDBJ databases">
        <title>Draft whole genome sequences of clinical Proprionibacteriaceae strains.</title>
        <authorList>
            <person name="Bernier A.-M."/>
            <person name="Bernard K."/>
            <person name="Domingo M.-C."/>
        </authorList>
    </citation>
    <scope>NUCLEOTIDE SEQUENCE [LARGE SCALE GENOMIC DNA]</scope>
    <source>
        <strain evidence="5 6">NML 130396</strain>
    </source>
</reference>
<proteinExistence type="predicted"/>
<keyword evidence="6" id="KW-1185">Reference proteome</keyword>
<evidence type="ECO:0000256" key="2">
    <source>
        <dbReference type="ARBA" id="ARBA00022679"/>
    </source>
</evidence>
<evidence type="ECO:0000259" key="4">
    <source>
        <dbReference type="Pfam" id="PF13439"/>
    </source>
</evidence>
<evidence type="ECO:0000313" key="5">
    <source>
        <dbReference type="EMBL" id="OYO22453.1"/>
    </source>
</evidence>
<keyword evidence="2" id="KW-0808">Transferase</keyword>
<dbReference type="GO" id="GO:0009250">
    <property type="term" value="P:glucan biosynthetic process"/>
    <property type="evidence" value="ECO:0007669"/>
    <property type="project" value="InterPro"/>
</dbReference>
<evidence type="ECO:0000259" key="3">
    <source>
        <dbReference type="Pfam" id="PF00534"/>
    </source>
</evidence>
<dbReference type="Proteomes" id="UP000216311">
    <property type="component" value="Unassembled WGS sequence"/>
</dbReference>
<accession>A0A255H5F3</accession>
<dbReference type="GO" id="GO:0016757">
    <property type="term" value="F:glycosyltransferase activity"/>
    <property type="evidence" value="ECO:0007669"/>
    <property type="project" value="UniProtKB-KW"/>
</dbReference>
<dbReference type="PANTHER" id="PTHR12526:SF590">
    <property type="entry name" value="ALPHA-MALTOSE-1-PHOSPHATE SYNTHASE"/>
    <property type="match status" value="1"/>
</dbReference>
<dbReference type="SUPFAM" id="SSF53756">
    <property type="entry name" value="UDP-Glycosyltransferase/glycogen phosphorylase"/>
    <property type="match status" value="1"/>
</dbReference>
<evidence type="ECO:0000313" key="6">
    <source>
        <dbReference type="Proteomes" id="UP000216311"/>
    </source>
</evidence>
<name>A0A255H5F3_9ACTN</name>
<dbReference type="OrthoDB" id="6286688at2"/>